<sequence length="475" mass="55191">MHPNRNNEFFCLYWREKKCVVSFWCSSLVIWYAICDCGDTRTHTRSYQRPDSTRLEQLESNMKKGKLSPIDERHLLDLQNLTLRKQPYRTSKLFFLAVLFYLKKSLGYILANICWLVGISTLLYGLWFFLLNDVLSEEHLQESLQYFKFGVWWVSLGITSSIGLGSGLHTFVLYLGPHIALFTLKTMQCGRVDLKIASYDTIQFQSVPSWLEKDCSDFGPPLYPSISDTLVRIPFQNILSKIHIEAILWGLGTALGELPPYFISRAALMSERKTNVIVEFNEYSCYGFISSLLNQIKKWLFSHLNFITILVLASVPNPLFDLVGIMCGQFGIPFWQFFLATLIGKAIIKTYIQSTFIIILCNNQLLELMENELIWIFNHIPGLSFILLNMIRKLHKIREAYLSAQVLNVLHVKDDKWKMSLNLIWNTVLCLMLTNFLIKIIGATAQRQLRRQQEFELKKKQHAKHRSNKKHAKHS</sequence>
<accession>A0A0K9PZC6</accession>
<reference evidence="3" key="1">
    <citation type="journal article" date="2016" name="Nature">
        <title>The genome of the seagrass Zostera marina reveals angiosperm adaptation to the sea.</title>
        <authorList>
            <person name="Olsen J.L."/>
            <person name="Rouze P."/>
            <person name="Verhelst B."/>
            <person name="Lin Y.-C."/>
            <person name="Bayer T."/>
            <person name="Collen J."/>
            <person name="Dattolo E."/>
            <person name="De Paoli E."/>
            <person name="Dittami S."/>
            <person name="Maumus F."/>
            <person name="Michel G."/>
            <person name="Kersting A."/>
            <person name="Lauritano C."/>
            <person name="Lohaus R."/>
            <person name="Toepel M."/>
            <person name="Tonon T."/>
            <person name="Vanneste K."/>
            <person name="Amirebrahimi M."/>
            <person name="Brakel J."/>
            <person name="Bostroem C."/>
            <person name="Chovatia M."/>
            <person name="Grimwood J."/>
            <person name="Jenkins J.W."/>
            <person name="Jueterbock A."/>
            <person name="Mraz A."/>
            <person name="Stam W.T."/>
            <person name="Tice H."/>
            <person name="Bornberg-Bauer E."/>
            <person name="Green P.J."/>
            <person name="Pearson G.A."/>
            <person name="Procaccini G."/>
            <person name="Duarte C.M."/>
            <person name="Schmutz J."/>
            <person name="Reusch T.B.H."/>
            <person name="Van de Peer Y."/>
        </authorList>
    </citation>
    <scope>NUCLEOTIDE SEQUENCE [LARGE SCALE GENOMIC DNA]</scope>
    <source>
        <strain evidence="3">cv. Finnish</strain>
    </source>
</reference>
<feature type="transmembrane region" description="Helical" evidence="1">
    <location>
        <begin position="109"/>
        <end position="130"/>
    </location>
</feature>
<dbReference type="GO" id="GO:0005783">
    <property type="term" value="C:endoplasmic reticulum"/>
    <property type="evidence" value="ECO:0000318"/>
    <property type="project" value="GO_Central"/>
</dbReference>
<name>A0A0K9PZC6_ZOSMR</name>
<keyword evidence="3" id="KW-1185">Reference proteome</keyword>
<feature type="transmembrane region" description="Helical" evidence="1">
    <location>
        <begin position="373"/>
        <end position="391"/>
    </location>
</feature>
<dbReference type="GO" id="GO:0012505">
    <property type="term" value="C:endomembrane system"/>
    <property type="evidence" value="ECO:0000318"/>
    <property type="project" value="GO_Central"/>
</dbReference>
<feature type="transmembrane region" description="Helical" evidence="1">
    <location>
        <begin position="299"/>
        <end position="320"/>
    </location>
</feature>
<dbReference type="OrthoDB" id="2016540at2759"/>
<keyword evidence="1" id="KW-0472">Membrane</keyword>
<evidence type="ECO:0000256" key="1">
    <source>
        <dbReference type="SAM" id="Phobius"/>
    </source>
</evidence>
<feature type="transmembrane region" description="Helical" evidence="1">
    <location>
        <begin position="150"/>
        <end position="175"/>
    </location>
</feature>
<protein>
    <submittedName>
        <fullName evidence="2">Putative Vacuole membrane protein</fullName>
    </submittedName>
</protein>
<dbReference type="OMA" id="XGPHIAS"/>
<dbReference type="EMBL" id="LFYR01000338">
    <property type="protein sequence ID" value="KMZ74366.1"/>
    <property type="molecule type" value="Genomic_DNA"/>
</dbReference>
<evidence type="ECO:0000313" key="2">
    <source>
        <dbReference type="EMBL" id="KMZ74366.1"/>
    </source>
</evidence>
<evidence type="ECO:0000313" key="3">
    <source>
        <dbReference type="Proteomes" id="UP000036987"/>
    </source>
</evidence>
<dbReference type="GO" id="GO:0016020">
    <property type="term" value="C:membrane"/>
    <property type="evidence" value="ECO:0000318"/>
    <property type="project" value="GO_Central"/>
</dbReference>
<organism evidence="2 3">
    <name type="scientific">Zostera marina</name>
    <name type="common">Eelgrass</name>
    <dbReference type="NCBI Taxonomy" id="29655"/>
    <lineage>
        <taxon>Eukaryota</taxon>
        <taxon>Viridiplantae</taxon>
        <taxon>Streptophyta</taxon>
        <taxon>Embryophyta</taxon>
        <taxon>Tracheophyta</taxon>
        <taxon>Spermatophyta</taxon>
        <taxon>Magnoliopsida</taxon>
        <taxon>Liliopsida</taxon>
        <taxon>Zosteraceae</taxon>
        <taxon>Zostera</taxon>
    </lineage>
</organism>
<comment type="caution">
    <text evidence="2">The sequence shown here is derived from an EMBL/GenBank/DDBJ whole genome shotgun (WGS) entry which is preliminary data.</text>
</comment>
<keyword evidence="1" id="KW-0812">Transmembrane</keyword>
<feature type="transmembrane region" description="Helical" evidence="1">
    <location>
        <begin position="332"/>
        <end position="352"/>
    </location>
</feature>
<gene>
    <name evidence="2" type="ORF">ZOSMA_12G00500</name>
</gene>
<keyword evidence="1" id="KW-1133">Transmembrane helix</keyword>
<proteinExistence type="predicted"/>
<dbReference type="AlphaFoldDB" id="A0A0K9PZC6"/>
<feature type="transmembrane region" description="Helical" evidence="1">
    <location>
        <begin position="423"/>
        <end position="442"/>
    </location>
</feature>
<dbReference type="Proteomes" id="UP000036987">
    <property type="component" value="Unassembled WGS sequence"/>
</dbReference>